<name>A0A1H6F7S8_9GAMM</name>
<proteinExistence type="predicted"/>
<protein>
    <submittedName>
        <fullName evidence="1">Uncharacterized protein</fullName>
    </submittedName>
</protein>
<dbReference type="AlphaFoldDB" id="A0A1H6F7S8"/>
<gene>
    <name evidence="1" type="ORF">MBHS_00868</name>
</gene>
<dbReference type="Proteomes" id="UP000236724">
    <property type="component" value="Unassembled WGS sequence"/>
</dbReference>
<dbReference type="EMBL" id="FMSV02000144">
    <property type="protein sequence ID" value="SEH05015.1"/>
    <property type="molecule type" value="Genomic_DNA"/>
</dbReference>
<organism evidence="1 2">
    <name type="scientific">Candidatus Venteria ishoeyi</name>
    <dbReference type="NCBI Taxonomy" id="1899563"/>
    <lineage>
        <taxon>Bacteria</taxon>
        <taxon>Pseudomonadati</taxon>
        <taxon>Pseudomonadota</taxon>
        <taxon>Gammaproteobacteria</taxon>
        <taxon>Thiotrichales</taxon>
        <taxon>Thiotrichaceae</taxon>
        <taxon>Venteria</taxon>
    </lineage>
</organism>
<evidence type="ECO:0000313" key="1">
    <source>
        <dbReference type="EMBL" id="SEH05015.1"/>
    </source>
</evidence>
<accession>A0A1H6F7S8</accession>
<reference evidence="1 2" key="1">
    <citation type="submission" date="2016-10" db="EMBL/GenBank/DDBJ databases">
        <authorList>
            <person name="de Groot N.N."/>
        </authorList>
    </citation>
    <scope>NUCLEOTIDE SEQUENCE [LARGE SCALE GENOMIC DNA]</scope>
    <source>
        <strain evidence="1">MBHS1</strain>
    </source>
</reference>
<dbReference type="RefSeq" id="WP_103919005.1">
    <property type="nucleotide sequence ID" value="NZ_FMSV02000144.1"/>
</dbReference>
<evidence type="ECO:0000313" key="2">
    <source>
        <dbReference type="Proteomes" id="UP000236724"/>
    </source>
</evidence>
<keyword evidence="2" id="KW-1185">Reference proteome</keyword>
<sequence>MNTHKYQAGLSQDQIVHPLKVAAQEHQVMNTRLCRLAKQKKKAEALSQVDYSEIPVSILQ</sequence>